<evidence type="ECO:0000256" key="1">
    <source>
        <dbReference type="ARBA" id="ARBA00023054"/>
    </source>
</evidence>
<evidence type="ECO:0000313" key="4">
    <source>
        <dbReference type="EMBL" id="KAK3266137.1"/>
    </source>
</evidence>
<feature type="compositionally biased region" description="Polar residues" evidence="3">
    <location>
        <begin position="495"/>
        <end position="504"/>
    </location>
</feature>
<feature type="compositionally biased region" description="Basic and acidic residues" evidence="3">
    <location>
        <begin position="20"/>
        <end position="37"/>
    </location>
</feature>
<proteinExistence type="predicted"/>
<comment type="caution">
    <text evidence="4">The sequence shown here is derived from an EMBL/GenBank/DDBJ whole genome shotgun (WGS) entry which is preliminary data.</text>
</comment>
<feature type="region of interest" description="Disordered" evidence="3">
    <location>
        <begin position="195"/>
        <end position="215"/>
    </location>
</feature>
<sequence>METRIANLQQLPTDFLQSRRKNDSHDQADGARARETEAAPSTAKKRPAPQRQVTSELLIESLDYPQRNVDLKTYPLSASAGDVPSVLEEGREAEAARPEPSEALACGAGGSSFSSLVLNLGNGPHHARHVGGGGVAHPYTTSTTRRSNISYITDAGRKGHGQALEAREYADFHLPPTTIPKEEWGGLARHEMLEGGGGEEGSSGVSQWPSRAQGGPRGEACAVIFGGAVRRNGVGKGEAYRKEEAQQEIPTWPYMTHFEPPPSFDENAPEQLPQRHTYTPSSIQKSVKYSSGGAPPSDRLMQWNVDSFPQTRPCTRTDTYQLETWVGRRLTEIENSAQHSAQQKHKEAVKLEWSLKDARSGTNWRLDGFDWQEGLTVVQQYQDVYTQAFRELVRQVSSHCVERGKLMDSLWAGMSHLLEMAINGMLKHASMSDKLQDSVRQHTDDLPRKVAALEKERWVLREQVLQAESLRKRIAEEMESHKKALEYERAKLSGNKPSSENKANIKSKAAGEADDEGEAETGEGGNAVSETIPLSASSHLVTKPPREGANAFGAMEEQDQGVNLLTKLQDENAMLEERYDQLERAFADVQKGEEEAWKENQRQDHAMKSMTPRPAWKELAEEIAGVITHTDPSTKLRTMAMQAEVVRLRQEVERLRLFEIEVKNLDALSSGGMHGRGRGSMISYKFSWTHVFEVVADVDDMPPKSIHGVGDFPQVPKFIRTTAEMEVDAVSKRGIEGMVKEVWREKKKTDMAAKAAGKRVLDMDDFLHDFFRKRSSTMTGAYKTAYNFIRGLKVYDYDADVEMFLKVLTGEVSEEVYHDQMKLCDELLQAFEDEDIRSSSSNEPTGELKLPQITSVLKDFFPHKSPELFTEMMTALKEDQEEKCPSQWEAKIVWYTYLFEEDANFDQGPFAECIRDHHLQARAAFLTNVEKRLRDVCRDGLVRPGTAEPALLSVDPNMDAQQVEEYLARGFKLGQKEYTERISDLDNKPLTIPLRDFMRHLKAGVIKRSKAKVKDKVKGALSKLNKTKGGIAALTKSKTKKTGK</sequence>
<name>A0AAE0FU52_9CHLO</name>
<feature type="compositionally biased region" description="Acidic residues" evidence="3">
    <location>
        <begin position="512"/>
        <end position="521"/>
    </location>
</feature>
<keyword evidence="5" id="KW-1185">Reference proteome</keyword>
<accession>A0AAE0FU52</accession>
<protein>
    <submittedName>
        <fullName evidence="4">Uncharacterized protein</fullName>
    </submittedName>
</protein>
<dbReference type="AlphaFoldDB" id="A0AAE0FU52"/>
<dbReference type="GO" id="GO:0005737">
    <property type="term" value="C:cytoplasm"/>
    <property type="evidence" value="ECO:0007669"/>
    <property type="project" value="TreeGrafter"/>
</dbReference>
<evidence type="ECO:0000256" key="2">
    <source>
        <dbReference type="SAM" id="Coils"/>
    </source>
</evidence>
<feature type="compositionally biased region" description="Polar residues" evidence="3">
    <location>
        <begin position="278"/>
        <end position="289"/>
    </location>
</feature>
<feature type="coiled-coil region" evidence="2">
    <location>
        <begin position="565"/>
        <end position="592"/>
    </location>
</feature>
<dbReference type="PANTHER" id="PTHR16306:SF0">
    <property type="entry name" value="TRANSLIN-ASSOCIATED FACTOR X-INTERACTING PROTEIN 1"/>
    <property type="match status" value="1"/>
</dbReference>
<organism evidence="4 5">
    <name type="scientific">Cymbomonas tetramitiformis</name>
    <dbReference type="NCBI Taxonomy" id="36881"/>
    <lineage>
        <taxon>Eukaryota</taxon>
        <taxon>Viridiplantae</taxon>
        <taxon>Chlorophyta</taxon>
        <taxon>Pyramimonadophyceae</taxon>
        <taxon>Pyramimonadales</taxon>
        <taxon>Pyramimonadaceae</taxon>
        <taxon>Cymbomonas</taxon>
    </lineage>
</organism>
<dbReference type="Pfam" id="PF10211">
    <property type="entry name" value="Ax_dynein_light"/>
    <property type="match status" value="1"/>
</dbReference>
<dbReference type="EMBL" id="LGRX02013415">
    <property type="protein sequence ID" value="KAK3266137.1"/>
    <property type="molecule type" value="Genomic_DNA"/>
</dbReference>
<feature type="region of interest" description="Disordered" evidence="3">
    <location>
        <begin position="488"/>
        <end position="529"/>
    </location>
</feature>
<dbReference type="InterPro" id="IPR019347">
    <property type="entry name" value="Axonemal_dynein_light_chain"/>
</dbReference>
<feature type="compositionally biased region" description="Polar residues" evidence="3">
    <location>
        <begin position="1"/>
        <end position="16"/>
    </location>
</feature>
<dbReference type="Proteomes" id="UP001190700">
    <property type="component" value="Unassembled WGS sequence"/>
</dbReference>
<feature type="region of interest" description="Disordered" evidence="3">
    <location>
        <begin position="1"/>
        <end position="54"/>
    </location>
</feature>
<reference evidence="4 5" key="1">
    <citation type="journal article" date="2015" name="Genome Biol. Evol.">
        <title>Comparative Genomics of a Bacterivorous Green Alga Reveals Evolutionary Causalities and Consequences of Phago-Mixotrophic Mode of Nutrition.</title>
        <authorList>
            <person name="Burns J.A."/>
            <person name="Paasch A."/>
            <person name="Narechania A."/>
            <person name="Kim E."/>
        </authorList>
    </citation>
    <scope>NUCLEOTIDE SEQUENCE [LARGE SCALE GENOMIC DNA]</scope>
    <source>
        <strain evidence="4 5">PLY_AMNH</strain>
    </source>
</reference>
<keyword evidence="1 2" id="KW-0175">Coiled coil</keyword>
<dbReference type="PANTHER" id="PTHR16306">
    <property type="entry name" value="TRANSLIN-ASSOCIATED FACTOR X-INTERACTING PROTEIN 1"/>
    <property type="match status" value="1"/>
</dbReference>
<evidence type="ECO:0000256" key="3">
    <source>
        <dbReference type="SAM" id="MobiDB-lite"/>
    </source>
</evidence>
<gene>
    <name evidence="4" type="ORF">CYMTET_25217</name>
</gene>
<evidence type="ECO:0000313" key="5">
    <source>
        <dbReference type="Proteomes" id="UP001190700"/>
    </source>
</evidence>
<feature type="region of interest" description="Disordered" evidence="3">
    <location>
        <begin position="278"/>
        <end position="298"/>
    </location>
</feature>